<dbReference type="CDD" id="cd12912">
    <property type="entry name" value="PDC2_MCP_like"/>
    <property type="match status" value="1"/>
</dbReference>
<dbReference type="InterPro" id="IPR029151">
    <property type="entry name" value="Sensor-like_sf"/>
</dbReference>
<comment type="similarity">
    <text evidence="8">Belongs to the methyl-accepting chemotaxis (MCP) protein family.</text>
</comment>
<name>A0A1S1N0I9_9GAMM</name>
<proteinExistence type="inferred from homology"/>
<keyword evidence="6 10" id="KW-0472">Membrane</keyword>
<dbReference type="InterPro" id="IPR033479">
    <property type="entry name" value="dCache_1"/>
</dbReference>
<evidence type="ECO:0000256" key="4">
    <source>
        <dbReference type="ARBA" id="ARBA00022692"/>
    </source>
</evidence>
<keyword evidence="14" id="KW-1185">Reference proteome</keyword>
<evidence type="ECO:0000256" key="8">
    <source>
        <dbReference type="ARBA" id="ARBA00029447"/>
    </source>
</evidence>
<evidence type="ECO:0000259" key="12">
    <source>
        <dbReference type="PROSITE" id="PS50885"/>
    </source>
</evidence>
<evidence type="ECO:0000256" key="7">
    <source>
        <dbReference type="ARBA" id="ARBA00023224"/>
    </source>
</evidence>
<feature type="transmembrane region" description="Helical" evidence="10">
    <location>
        <begin position="7"/>
        <end position="27"/>
    </location>
</feature>
<dbReference type="InterPro" id="IPR004090">
    <property type="entry name" value="Chemotax_Me-accpt_rcpt"/>
</dbReference>
<gene>
    <name evidence="13" type="ORF">BET10_02290</name>
</gene>
<dbReference type="GO" id="GO:0006935">
    <property type="term" value="P:chemotaxis"/>
    <property type="evidence" value="ECO:0007669"/>
    <property type="project" value="UniProtKB-KW"/>
</dbReference>
<accession>A0A1S1N0I9</accession>
<dbReference type="PROSITE" id="PS50111">
    <property type="entry name" value="CHEMOTAXIS_TRANSDUC_2"/>
    <property type="match status" value="1"/>
</dbReference>
<comment type="caution">
    <text evidence="13">The sequence shown here is derived from an EMBL/GenBank/DDBJ whole genome shotgun (WGS) entry which is preliminary data.</text>
</comment>
<comment type="subcellular location">
    <subcellularLocation>
        <location evidence="1">Cell membrane</location>
        <topology evidence="1">Multi-pass membrane protein</topology>
    </subcellularLocation>
</comment>
<dbReference type="PANTHER" id="PTHR32089:SF117">
    <property type="entry name" value="METHYL ACCEPTING SENSORY TRANSDUCER WITH CACHE_1 SMALL MOLECULE BINDING DOMAIN"/>
    <property type="match status" value="1"/>
</dbReference>
<dbReference type="Pfam" id="PF02743">
    <property type="entry name" value="dCache_1"/>
    <property type="match status" value="1"/>
</dbReference>
<sequence length="652" mass="70378">MSISQKLRLAFISAIVLPLLIIAGLMISQTRQASLDNFSQLANREALQIDNGISMFFAEIEKNVDYLASHPKILAARTQVKTYVNSSAATQLNSIQNHEVEKAAYQQFELFGQTHPGIAYIYMGNTEGGYIQWPQGEVNARYDPRTRPWYKTGELGGGKTTRTDAYYWAPDDMVIVSTVKAIKDNGRVMGVQGMDVSLSGLTDIVKKIRLGETGYLVLVENTGTVLADASNAEHTFKSFTAISDGAFTKIADYNSGTYSIQVNGTEYFANIYTSERLEWKFVGLVQKSEVMASANNMTITIVAISAILIAVFVAFSTYIARLISGPIVEVSDGLTVISQGGGDLTQRLNIVAKDETGKLANSFNLFLNLIAQLVTQINQCAQQVTHTAQSTSAQASELTESTMQQQQALEMVATAINQMAATANEVAASCANAAQLASQTQHASQLGQEVITKTVSSVADLASVIASATSDITQLDSESENIMSILSVIRGIAEQTNLLALNAAIEAARAGEHGRGFAVVADEVRALSQRTSESTEEIAAQLDKLHKMTEQVSQDMRKSLKATEQTVELSRSAQTQFSEITQSIQTISDVNTQIATAAEQQQHVAEDISRNVVDIKNAADSVTEVANNTATSGEKMNQLSGKLTDLVGQFKV</sequence>
<keyword evidence="4 10" id="KW-0812">Transmembrane</keyword>
<dbReference type="FunFam" id="1.10.287.950:FF:000001">
    <property type="entry name" value="Methyl-accepting chemotaxis sensory transducer"/>
    <property type="match status" value="1"/>
</dbReference>
<protein>
    <submittedName>
        <fullName evidence="13">Chemotaxis protein</fullName>
    </submittedName>
</protein>
<dbReference type="Gene3D" id="1.10.287.950">
    <property type="entry name" value="Methyl-accepting chemotaxis protein"/>
    <property type="match status" value="1"/>
</dbReference>
<dbReference type="RefSeq" id="WP_070982858.1">
    <property type="nucleotide sequence ID" value="NZ_MKJU01000004.1"/>
</dbReference>
<evidence type="ECO:0000256" key="2">
    <source>
        <dbReference type="ARBA" id="ARBA00022475"/>
    </source>
</evidence>
<dbReference type="SMART" id="SM00283">
    <property type="entry name" value="MA"/>
    <property type="match status" value="1"/>
</dbReference>
<dbReference type="OrthoDB" id="2489132at2"/>
<evidence type="ECO:0000256" key="1">
    <source>
        <dbReference type="ARBA" id="ARBA00004651"/>
    </source>
</evidence>
<evidence type="ECO:0000256" key="3">
    <source>
        <dbReference type="ARBA" id="ARBA00022500"/>
    </source>
</evidence>
<evidence type="ECO:0000313" key="13">
    <source>
        <dbReference type="EMBL" id="OHU93153.1"/>
    </source>
</evidence>
<dbReference type="PANTHER" id="PTHR32089">
    <property type="entry name" value="METHYL-ACCEPTING CHEMOTAXIS PROTEIN MCPB"/>
    <property type="match status" value="1"/>
</dbReference>
<reference evidence="13 14" key="1">
    <citation type="submission" date="2016-09" db="EMBL/GenBank/DDBJ databases">
        <title>Pseudoalteromonas amylolytica sp. nov., isolated from the surface seawater.</title>
        <authorList>
            <person name="Wu Y.-H."/>
            <person name="Cheng H."/>
            <person name="Jin X.-B."/>
            <person name="Wang C.-S."/>
            <person name="Xu X.-W."/>
        </authorList>
    </citation>
    <scope>NUCLEOTIDE SEQUENCE [LARGE SCALE GENOMIC DNA]</scope>
    <source>
        <strain evidence="13 14">JW1</strain>
    </source>
</reference>
<evidence type="ECO:0000256" key="9">
    <source>
        <dbReference type="PROSITE-ProRule" id="PRU00284"/>
    </source>
</evidence>
<evidence type="ECO:0000313" key="14">
    <source>
        <dbReference type="Proteomes" id="UP000179786"/>
    </source>
</evidence>
<evidence type="ECO:0000256" key="5">
    <source>
        <dbReference type="ARBA" id="ARBA00022989"/>
    </source>
</evidence>
<keyword evidence="7 9" id="KW-0807">Transducer</keyword>
<dbReference type="GO" id="GO:0004888">
    <property type="term" value="F:transmembrane signaling receptor activity"/>
    <property type="evidence" value="ECO:0007669"/>
    <property type="project" value="InterPro"/>
</dbReference>
<dbReference type="Pfam" id="PF00672">
    <property type="entry name" value="HAMP"/>
    <property type="match status" value="1"/>
</dbReference>
<dbReference type="GO" id="GO:0007165">
    <property type="term" value="P:signal transduction"/>
    <property type="evidence" value="ECO:0007669"/>
    <property type="project" value="UniProtKB-KW"/>
</dbReference>
<dbReference type="Gene3D" id="3.30.450.20">
    <property type="entry name" value="PAS domain"/>
    <property type="match status" value="2"/>
</dbReference>
<keyword evidence="2" id="KW-1003">Cell membrane</keyword>
<dbReference type="Proteomes" id="UP000179786">
    <property type="component" value="Unassembled WGS sequence"/>
</dbReference>
<dbReference type="CDD" id="cd12913">
    <property type="entry name" value="PDC1_MCP_like"/>
    <property type="match status" value="1"/>
</dbReference>
<evidence type="ECO:0000256" key="10">
    <source>
        <dbReference type="SAM" id="Phobius"/>
    </source>
</evidence>
<feature type="domain" description="HAMP" evidence="12">
    <location>
        <begin position="321"/>
        <end position="375"/>
    </location>
</feature>
<dbReference type="SUPFAM" id="SSF103190">
    <property type="entry name" value="Sensory domain-like"/>
    <property type="match status" value="1"/>
</dbReference>
<dbReference type="PROSITE" id="PS50885">
    <property type="entry name" value="HAMP"/>
    <property type="match status" value="1"/>
</dbReference>
<dbReference type="GO" id="GO:0005886">
    <property type="term" value="C:plasma membrane"/>
    <property type="evidence" value="ECO:0007669"/>
    <property type="project" value="UniProtKB-SubCell"/>
</dbReference>
<keyword evidence="5 10" id="KW-1133">Transmembrane helix</keyword>
<dbReference type="EMBL" id="MKJU01000004">
    <property type="protein sequence ID" value="OHU93153.1"/>
    <property type="molecule type" value="Genomic_DNA"/>
</dbReference>
<feature type="domain" description="Methyl-accepting transducer" evidence="11">
    <location>
        <begin position="380"/>
        <end position="616"/>
    </location>
</feature>
<evidence type="ECO:0000256" key="6">
    <source>
        <dbReference type="ARBA" id="ARBA00023136"/>
    </source>
</evidence>
<evidence type="ECO:0000259" key="11">
    <source>
        <dbReference type="PROSITE" id="PS50111"/>
    </source>
</evidence>
<dbReference type="AlphaFoldDB" id="A0A1S1N0I9"/>
<dbReference type="InterPro" id="IPR004089">
    <property type="entry name" value="MCPsignal_dom"/>
</dbReference>
<dbReference type="CDD" id="cd11386">
    <property type="entry name" value="MCP_signal"/>
    <property type="match status" value="1"/>
</dbReference>
<dbReference type="CDD" id="cd06225">
    <property type="entry name" value="HAMP"/>
    <property type="match status" value="1"/>
</dbReference>
<organism evidence="13 14">
    <name type="scientific">Pseudoalteromonas amylolytica</name>
    <dbReference type="NCBI Taxonomy" id="1859457"/>
    <lineage>
        <taxon>Bacteria</taxon>
        <taxon>Pseudomonadati</taxon>
        <taxon>Pseudomonadota</taxon>
        <taxon>Gammaproteobacteria</taxon>
        <taxon>Alteromonadales</taxon>
        <taxon>Pseudoalteromonadaceae</taxon>
        <taxon>Pseudoalteromonas</taxon>
    </lineage>
</organism>
<keyword evidence="3" id="KW-0145">Chemotaxis</keyword>
<dbReference type="Pfam" id="PF00015">
    <property type="entry name" value="MCPsignal"/>
    <property type="match status" value="1"/>
</dbReference>
<dbReference type="InterPro" id="IPR003660">
    <property type="entry name" value="HAMP_dom"/>
</dbReference>
<feature type="transmembrane region" description="Helical" evidence="10">
    <location>
        <begin position="297"/>
        <end position="320"/>
    </location>
</feature>
<dbReference type="STRING" id="1859457.BET10_02290"/>
<dbReference type="SUPFAM" id="SSF58104">
    <property type="entry name" value="Methyl-accepting chemotaxis protein (MCP) signaling domain"/>
    <property type="match status" value="1"/>
</dbReference>
<dbReference type="PRINTS" id="PR00260">
    <property type="entry name" value="CHEMTRNSDUCR"/>
</dbReference>
<dbReference type="SMART" id="SM00304">
    <property type="entry name" value="HAMP"/>
    <property type="match status" value="1"/>
</dbReference>